<keyword evidence="3" id="KW-1185">Reference proteome</keyword>
<evidence type="ECO:0000313" key="2">
    <source>
        <dbReference type="EMBL" id="MBM6919910.1"/>
    </source>
</evidence>
<proteinExistence type="predicted"/>
<dbReference type="PANTHER" id="PTHR10285">
    <property type="entry name" value="URIDINE KINASE"/>
    <property type="match status" value="1"/>
</dbReference>
<dbReference type="GO" id="GO:0005524">
    <property type="term" value="F:ATP binding"/>
    <property type="evidence" value="ECO:0007669"/>
    <property type="project" value="InterPro"/>
</dbReference>
<dbReference type="SUPFAM" id="SSF52540">
    <property type="entry name" value="P-loop containing nucleoside triphosphate hydrolases"/>
    <property type="match status" value="1"/>
</dbReference>
<reference evidence="2" key="1">
    <citation type="submission" date="2020-08" db="EMBL/GenBank/DDBJ databases">
        <authorList>
            <person name="Cejkova D."/>
            <person name="Kubasova T."/>
            <person name="Jahodarova E."/>
            <person name="Rychlik I."/>
        </authorList>
    </citation>
    <scope>NUCLEOTIDE SEQUENCE</scope>
    <source>
        <strain evidence="2">An559</strain>
    </source>
</reference>
<evidence type="ECO:0000313" key="3">
    <source>
        <dbReference type="Proteomes" id="UP000774750"/>
    </source>
</evidence>
<reference evidence="2" key="2">
    <citation type="journal article" date="2021" name="Sci. Rep.">
        <title>The distribution of antibiotic resistance genes in chicken gut microbiota commensals.</title>
        <authorList>
            <person name="Juricova H."/>
            <person name="Matiasovicova J."/>
            <person name="Kubasova T."/>
            <person name="Cejkova D."/>
            <person name="Rychlik I."/>
        </authorList>
    </citation>
    <scope>NUCLEOTIDE SEQUENCE</scope>
    <source>
        <strain evidence="2">An559</strain>
    </source>
</reference>
<gene>
    <name evidence="2" type="ORF">H6A12_01855</name>
</gene>
<feature type="domain" description="Phosphoribulokinase/uridine kinase" evidence="1">
    <location>
        <begin position="66"/>
        <end position="169"/>
    </location>
</feature>
<dbReference type="AlphaFoldDB" id="A0A938X518"/>
<organism evidence="2 3">
    <name type="scientific">Merdimmobilis hominis</name>
    <dbReference type="NCBI Taxonomy" id="2897707"/>
    <lineage>
        <taxon>Bacteria</taxon>
        <taxon>Bacillati</taxon>
        <taxon>Bacillota</taxon>
        <taxon>Clostridia</taxon>
        <taxon>Eubacteriales</taxon>
        <taxon>Oscillospiraceae</taxon>
        <taxon>Merdimmobilis</taxon>
    </lineage>
</organism>
<dbReference type="Proteomes" id="UP000774750">
    <property type="component" value="Unassembled WGS sequence"/>
</dbReference>
<dbReference type="InterPro" id="IPR006083">
    <property type="entry name" value="PRK/URK"/>
</dbReference>
<dbReference type="EMBL" id="JACJKY010000002">
    <property type="protein sequence ID" value="MBM6919910.1"/>
    <property type="molecule type" value="Genomic_DNA"/>
</dbReference>
<accession>A0A938X518</accession>
<protein>
    <recommendedName>
        <fullName evidence="1">Phosphoribulokinase/uridine kinase domain-containing protein</fullName>
    </recommendedName>
</protein>
<name>A0A938X518_9FIRM</name>
<dbReference type="Gene3D" id="3.40.50.300">
    <property type="entry name" value="P-loop containing nucleotide triphosphate hydrolases"/>
    <property type="match status" value="2"/>
</dbReference>
<dbReference type="RefSeq" id="WP_204444212.1">
    <property type="nucleotide sequence ID" value="NZ_JACJKY010000002.1"/>
</dbReference>
<dbReference type="Pfam" id="PF00485">
    <property type="entry name" value="PRK"/>
    <property type="match status" value="1"/>
</dbReference>
<evidence type="ECO:0000259" key="1">
    <source>
        <dbReference type="Pfam" id="PF00485"/>
    </source>
</evidence>
<dbReference type="InterPro" id="IPR027417">
    <property type="entry name" value="P-loop_NTPase"/>
</dbReference>
<comment type="caution">
    <text evidence="2">The sequence shown here is derived from an EMBL/GenBank/DDBJ whole genome shotgun (WGS) entry which is preliminary data.</text>
</comment>
<dbReference type="GO" id="GO:0016301">
    <property type="term" value="F:kinase activity"/>
    <property type="evidence" value="ECO:0007669"/>
    <property type="project" value="InterPro"/>
</dbReference>
<sequence length="199" mass="23147">MKTDQSRTARPLIVAVGGGTCSGKTTLCNRIEERFSHLHVRVLHMDHYFKKNPPNVTAPFTKKVYPEHNHPDTLELPRLFADCKEAFMSPYDLVLVEGLFALYFPEIYEQSDLSVFVDLRAEERFCRRIRRHMAMGQTFDEITDRYLDTVCFRHDELVEPTKNRADLILSGTFRHRGVDWLCDAIAARLSSRKTREEPT</sequence>